<dbReference type="EMBL" id="CP149782">
    <property type="protein sequence ID" value="WYF44633.1"/>
    <property type="molecule type" value="Genomic_DNA"/>
</dbReference>
<evidence type="ECO:0000313" key="1">
    <source>
        <dbReference type="EMBL" id="WYF44633.1"/>
    </source>
</evidence>
<proteinExistence type="predicted"/>
<dbReference type="RefSeq" id="WP_339095818.1">
    <property type="nucleotide sequence ID" value="NZ_CP149782.1"/>
</dbReference>
<name>A0AAU6Q2S1_9DEIO</name>
<sequence length="70" mass="7629">MNQQRNKGLRRQGSYALYTPFRAQNHKLVGTAFAVSDPLQKAFQTGLNLSGVGMQDKGIGKGGERSAFND</sequence>
<protein>
    <submittedName>
        <fullName evidence="1">Uncharacterized protein</fullName>
    </submittedName>
</protein>
<gene>
    <name evidence="1" type="ORF">WDJ50_00515</name>
</gene>
<reference evidence="1" key="1">
    <citation type="submission" date="2024-03" db="EMBL/GenBank/DDBJ databases">
        <title>Deinococcus weizhi sp. nov., isolated from human skin.</title>
        <authorList>
            <person name="Wei Z."/>
            <person name="Tian F."/>
            <person name="Yang C."/>
            <person name="Xin L.T."/>
            <person name="Wen Z.J."/>
            <person name="Lan K.C."/>
            <person name="Yu L."/>
            <person name="Zhe W."/>
            <person name="Dan F.D."/>
            <person name="Jun W."/>
            <person name="Rui Z."/>
            <person name="Yong X.J."/>
            <person name="Ting Y."/>
            <person name="Wei X."/>
            <person name="Xu Z.G."/>
            <person name="Xin Z."/>
            <person name="Dong F.G."/>
            <person name="Ni X.M."/>
            <person name="Zheng M.G."/>
            <person name="Chun Y."/>
            <person name="Qian W.X."/>
        </authorList>
    </citation>
    <scope>NUCLEOTIDE SEQUENCE</scope>
    <source>
        <strain evidence="1">VB142</strain>
    </source>
</reference>
<dbReference type="AlphaFoldDB" id="A0AAU6Q2S1"/>
<organism evidence="1">
    <name type="scientific">Deinococcus sp. VB142</name>
    <dbReference type="NCBI Taxonomy" id="3112952"/>
    <lineage>
        <taxon>Bacteria</taxon>
        <taxon>Thermotogati</taxon>
        <taxon>Deinococcota</taxon>
        <taxon>Deinococci</taxon>
        <taxon>Deinococcales</taxon>
        <taxon>Deinococcaceae</taxon>
        <taxon>Deinococcus</taxon>
    </lineage>
</organism>
<accession>A0AAU6Q2S1</accession>